<dbReference type="AlphaFoldDB" id="R8BAW6"/>
<dbReference type="PANTHER" id="PTHR48174">
    <property type="entry name" value="DUF946 FAMILY PROTEIN"/>
    <property type="match status" value="1"/>
</dbReference>
<keyword evidence="2" id="KW-1185">Reference proteome</keyword>
<organism evidence="1 2">
    <name type="scientific">Phaeoacremonium minimum (strain UCR-PA7)</name>
    <name type="common">Esca disease fungus</name>
    <name type="synonym">Togninia minima</name>
    <dbReference type="NCBI Taxonomy" id="1286976"/>
    <lineage>
        <taxon>Eukaryota</taxon>
        <taxon>Fungi</taxon>
        <taxon>Dikarya</taxon>
        <taxon>Ascomycota</taxon>
        <taxon>Pezizomycotina</taxon>
        <taxon>Sordariomycetes</taxon>
        <taxon>Sordariomycetidae</taxon>
        <taxon>Togniniales</taxon>
        <taxon>Togniniaceae</taxon>
        <taxon>Phaeoacremonium</taxon>
    </lineage>
</organism>
<name>R8BAW6_PHAM7</name>
<dbReference type="Proteomes" id="UP000014074">
    <property type="component" value="Unassembled WGS sequence"/>
</dbReference>
<accession>R8BAW6</accession>
<dbReference type="EMBL" id="KB933344">
    <property type="protein sequence ID" value="EON96434.1"/>
    <property type="molecule type" value="Genomic_DNA"/>
</dbReference>
<dbReference type="HOGENOM" id="CLU_1005384_0_0_1"/>
<gene>
    <name evidence="1" type="ORF">UCRPA7_8067</name>
</gene>
<reference evidence="2" key="1">
    <citation type="journal article" date="2013" name="Genome Announc.">
        <title>Draft genome sequence of the ascomycete Phaeoacremonium aleophilum strain UCR-PA7, a causal agent of the esca disease complex in grapevines.</title>
        <authorList>
            <person name="Blanco-Ulate B."/>
            <person name="Rolshausen P."/>
            <person name="Cantu D."/>
        </authorList>
    </citation>
    <scope>NUCLEOTIDE SEQUENCE [LARGE SCALE GENOMIC DNA]</scope>
    <source>
        <strain evidence="2">UCR-PA7</strain>
    </source>
</reference>
<dbReference type="KEGG" id="tmn:UCRPA7_8067"/>
<evidence type="ECO:0000313" key="2">
    <source>
        <dbReference type="Proteomes" id="UP000014074"/>
    </source>
</evidence>
<protein>
    <submittedName>
        <fullName evidence="1">Putative vacuolar protein sorting-associated protein 62 protein</fullName>
    </submittedName>
</protein>
<evidence type="ECO:0000313" key="1">
    <source>
        <dbReference type="EMBL" id="EON96434.1"/>
    </source>
</evidence>
<dbReference type="RefSeq" id="XP_007918775.1">
    <property type="nucleotide sequence ID" value="XM_007920584.1"/>
</dbReference>
<proteinExistence type="predicted"/>
<dbReference type="PANTHER" id="PTHR48174:SF5">
    <property type="entry name" value="VACUOLAR PROTEIN SORTING-ASSOCIATED PROTEIN 62"/>
    <property type="match status" value="1"/>
</dbReference>
<sequence length="277" mass="31203">MHSFCAACTALTHNLSHHPVTASGFATERIKEMARKSRARTFRPGLLPAVLIGLLACAGQTEPIGPDLRCPDYVVDYAPFIWLHPEEKYMPSDLLAHIQHTTPFLDGKPIEGLPSLDLDNLEVLNKYGDRVALTSNDNILSNPPWLFGETPDATGRLHNSTACVVILVEKNDVDLDAFYFYFYTYNQGSNVTQVLEPLKSLLKGDEEHMAMHFGDHVGDWEHNMVRFQNGKPTGIFYSQHVDGGAYQWDDKIVSKTKVGRELMQIILRLVNKYTMQL</sequence>
<dbReference type="GeneID" id="19328884"/>
<dbReference type="eggNOG" id="ENOG502R5A8">
    <property type="taxonomic scope" value="Eukaryota"/>
</dbReference>
<dbReference type="OrthoDB" id="188042at2759"/>